<dbReference type="PANTHER" id="PTHR45093">
    <property type="entry name" value="TRANSCRIPTION ACTIVATOR MSS11"/>
    <property type="match status" value="1"/>
</dbReference>
<evidence type="ECO:0000256" key="1">
    <source>
        <dbReference type="ARBA" id="ARBA00004123"/>
    </source>
</evidence>
<dbReference type="GO" id="GO:0005634">
    <property type="term" value="C:nucleus"/>
    <property type="evidence" value="ECO:0007669"/>
    <property type="project" value="UniProtKB-SubCell"/>
</dbReference>
<protein>
    <submittedName>
        <fullName evidence="6">Transcriptional corepressor LEUNIG</fullName>
    </submittedName>
</protein>
<proteinExistence type="predicted"/>
<evidence type="ECO:0000313" key="6">
    <source>
        <dbReference type="EMBL" id="QRW16815.1"/>
    </source>
</evidence>
<dbReference type="AlphaFoldDB" id="A0A8H8NQM7"/>
<dbReference type="RefSeq" id="XP_043177052.1">
    <property type="nucleotide sequence ID" value="XM_043324633.1"/>
</dbReference>
<name>A0A8H8NQM7_9AGAM</name>
<dbReference type="InterPro" id="IPR006594">
    <property type="entry name" value="LisH"/>
</dbReference>
<keyword evidence="3" id="KW-0804">Transcription</keyword>
<dbReference type="KEGG" id="rsx:RhiXN_04817"/>
<dbReference type="Proteomes" id="UP000650533">
    <property type="component" value="Chromosome 2"/>
</dbReference>
<keyword evidence="2" id="KW-0805">Transcription regulation</keyword>
<evidence type="ECO:0000256" key="4">
    <source>
        <dbReference type="ARBA" id="ARBA00023242"/>
    </source>
</evidence>
<evidence type="ECO:0000313" key="7">
    <source>
        <dbReference type="Proteomes" id="UP000650533"/>
    </source>
</evidence>
<sequence length="137" mass="15435">MASSQATTSSPHPPHTAGPSTASSSTTSPTGTHSTVATTIGNRHRSWDEDKHLHLYILDYCRRRKFAETASAFEREARISPDSRPNFDAPQGLLFEWWIVFWETFNSQRSHLVPPGQGESGPVYVNVRRLFVYPSLY</sequence>
<gene>
    <name evidence="6" type="ORF">RhiXN_04817</name>
</gene>
<dbReference type="SMART" id="SM00667">
    <property type="entry name" value="LisH"/>
    <property type="match status" value="1"/>
</dbReference>
<keyword evidence="4" id="KW-0539">Nucleus</keyword>
<reference evidence="6" key="1">
    <citation type="submission" date="2020-05" db="EMBL/GenBank/DDBJ databases">
        <title>Evolutionary and genomic comparisons of hybrid uninucleate and nonhybrid Rhizoctonia fungi.</title>
        <authorList>
            <person name="Li C."/>
            <person name="Chen X."/>
        </authorList>
    </citation>
    <scope>NUCLEOTIDE SEQUENCE</scope>
    <source>
        <strain evidence="6">AG-1 IA</strain>
    </source>
</reference>
<evidence type="ECO:0000256" key="5">
    <source>
        <dbReference type="SAM" id="MobiDB-lite"/>
    </source>
</evidence>
<dbReference type="PANTHER" id="PTHR45093:SF2">
    <property type="entry name" value="LISH DOMAIN-CONTAINING PROTEIN"/>
    <property type="match status" value="1"/>
</dbReference>
<accession>A0A8H8NQM7</accession>
<comment type="subcellular location">
    <subcellularLocation>
        <location evidence="1">Nucleus</location>
    </subcellularLocation>
</comment>
<organism evidence="6 7">
    <name type="scientific">Rhizoctonia solani</name>
    <dbReference type="NCBI Taxonomy" id="456999"/>
    <lineage>
        <taxon>Eukaryota</taxon>
        <taxon>Fungi</taxon>
        <taxon>Dikarya</taxon>
        <taxon>Basidiomycota</taxon>
        <taxon>Agaricomycotina</taxon>
        <taxon>Agaricomycetes</taxon>
        <taxon>Cantharellales</taxon>
        <taxon>Ceratobasidiaceae</taxon>
        <taxon>Rhizoctonia</taxon>
    </lineage>
</organism>
<feature type="region of interest" description="Disordered" evidence="5">
    <location>
        <begin position="1"/>
        <end position="43"/>
    </location>
</feature>
<feature type="compositionally biased region" description="Low complexity" evidence="5">
    <location>
        <begin position="17"/>
        <end position="39"/>
    </location>
</feature>
<evidence type="ECO:0000256" key="2">
    <source>
        <dbReference type="ARBA" id="ARBA00023015"/>
    </source>
</evidence>
<evidence type="ECO:0000256" key="3">
    <source>
        <dbReference type="ARBA" id="ARBA00023163"/>
    </source>
</evidence>
<dbReference type="PROSITE" id="PS50896">
    <property type="entry name" value="LISH"/>
    <property type="match status" value="1"/>
</dbReference>
<dbReference type="EMBL" id="CP059659">
    <property type="protein sequence ID" value="QRW16815.1"/>
    <property type="molecule type" value="Genomic_DNA"/>
</dbReference>
<feature type="compositionally biased region" description="Polar residues" evidence="5">
    <location>
        <begin position="1"/>
        <end position="10"/>
    </location>
</feature>
<dbReference type="GeneID" id="67027096"/>